<dbReference type="PANTHER" id="PTHR33931">
    <property type="entry name" value="HOLIN-LIKE PROTEIN CIDA-RELATED"/>
    <property type="match status" value="1"/>
</dbReference>
<feature type="transmembrane region" description="Helical" evidence="6">
    <location>
        <begin position="87"/>
        <end position="109"/>
    </location>
</feature>
<evidence type="ECO:0000256" key="5">
    <source>
        <dbReference type="ARBA" id="ARBA00023136"/>
    </source>
</evidence>
<organism evidence="7 8">
    <name type="scientific">Andreprevotia lacus DSM 23236</name>
    <dbReference type="NCBI Taxonomy" id="1121001"/>
    <lineage>
        <taxon>Bacteria</taxon>
        <taxon>Pseudomonadati</taxon>
        <taxon>Pseudomonadota</taxon>
        <taxon>Betaproteobacteria</taxon>
        <taxon>Neisseriales</taxon>
        <taxon>Chitinibacteraceae</taxon>
        <taxon>Andreprevotia</taxon>
    </lineage>
</organism>
<dbReference type="Proteomes" id="UP000192761">
    <property type="component" value="Unassembled WGS sequence"/>
</dbReference>
<keyword evidence="3 6" id="KW-0812">Transmembrane</keyword>
<dbReference type="Pfam" id="PF03788">
    <property type="entry name" value="LrgA"/>
    <property type="match status" value="1"/>
</dbReference>
<accession>A0A1W1WX43</accession>
<keyword evidence="5 6" id="KW-0472">Membrane</keyword>
<proteinExistence type="predicted"/>
<keyword evidence="8" id="KW-1185">Reference proteome</keyword>
<evidence type="ECO:0000256" key="1">
    <source>
        <dbReference type="ARBA" id="ARBA00004651"/>
    </source>
</evidence>
<dbReference type="AlphaFoldDB" id="A0A1W1WX43"/>
<keyword evidence="4 6" id="KW-1133">Transmembrane helix</keyword>
<dbReference type="OrthoDB" id="385012at2"/>
<keyword evidence="2" id="KW-1003">Cell membrane</keyword>
<dbReference type="GO" id="GO:0005886">
    <property type="term" value="C:plasma membrane"/>
    <property type="evidence" value="ECO:0007669"/>
    <property type="project" value="UniProtKB-SubCell"/>
</dbReference>
<comment type="subcellular location">
    <subcellularLocation>
        <location evidence="1">Cell membrane</location>
        <topology evidence="1">Multi-pass membrane protein</topology>
    </subcellularLocation>
</comment>
<evidence type="ECO:0000256" key="2">
    <source>
        <dbReference type="ARBA" id="ARBA00022475"/>
    </source>
</evidence>
<feature type="transmembrane region" description="Helical" evidence="6">
    <location>
        <begin position="58"/>
        <end position="75"/>
    </location>
</feature>
<name>A0A1W1WX43_9NEIS</name>
<dbReference type="RefSeq" id="WP_084088555.1">
    <property type="nucleotide sequence ID" value="NZ_FWXD01000001.1"/>
</dbReference>
<reference evidence="7 8" key="1">
    <citation type="submission" date="2017-04" db="EMBL/GenBank/DDBJ databases">
        <authorList>
            <person name="Afonso C.L."/>
            <person name="Miller P.J."/>
            <person name="Scott M.A."/>
            <person name="Spackman E."/>
            <person name="Goraichik I."/>
            <person name="Dimitrov K.M."/>
            <person name="Suarez D.L."/>
            <person name="Swayne D.E."/>
        </authorList>
    </citation>
    <scope>NUCLEOTIDE SEQUENCE [LARGE SCALE GENOMIC DNA]</scope>
    <source>
        <strain evidence="7 8">DSM 23236</strain>
    </source>
</reference>
<evidence type="ECO:0000256" key="4">
    <source>
        <dbReference type="ARBA" id="ARBA00022989"/>
    </source>
</evidence>
<evidence type="ECO:0000256" key="6">
    <source>
        <dbReference type="SAM" id="Phobius"/>
    </source>
</evidence>
<feature type="transmembrane region" description="Helical" evidence="6">
    <location>
        <begin position="29"/>
        <end position="46"/>
    </location>
</feature>
<dbReference type="EMBL" id="FWXD01000001">
    <property type="protein sequence ID" value="SMC15988.1"/>
    <property type="molecule type" value="Genomic_DNA"/>
</dbReference>
<dbReference type="PANTHER" id="PTHR33931:SF2">
    <property type="entry name" value="HOLIN-LIKE PROTEIN CIDA"/>
    <property type="match status" value="1"/>
</dbReference>
<evidence type="ECO:0000313" key="8">
    <source>
        <dbReference type="Proteomes" id="UP000192761"/>
    </source>
</evidence>
<evidence type="ECO:0000256" key="3">
    <source>
        <dbReference type="ARBA" id="ARBA00022692"/>
    </source>
</evidence>
<evidence type="ECO:0000313" key="7">
    <source>
        <dbReference type="EMBL" id="SMC15988.1"/>
    </source>
</evidence>
<gene>
    <name evidence="7" type="ORF">SAMN02745857_00068</name>
</gene>
<protein>
    <submittedName>
        <fullName evidence="7">Holin-like protein</fullName>
    </submittedName>
</protein>
<dbReference type="STRING" id="1121001.SAMN02745857_00068"/>
<sequence length="113" mass="12310">MLYGITLLIVFQLLGELLSQLLHLPLPGPVLGMLLLAAWCMLRRGVDERVAKVAQALLGYLGLLFVPAGVGIIALDPQVRAQGWPMLAVLVLSTLITLAVTALLLKWLLRHRP</sequence>
<dbReference type="InterPro" id="IPR005538">
    <property type="entry name" value="LrgA/CidA"/>
</dbReference>